<name>A0A6I4NRI4_9FLAO</name>
<dbReference type="Proteomes" id="UP000471501">
    <property type="component" value="Unassembled WGS sequence"/>
</dbReference>
<dbReference type="RefSeq" id="WP_160374316.1">
    <property type="nucleotide sequence ID" value="NZ_WSTB01000004.1"/>
</dbReference>
<dbReference type="SUPFAM" id="SSF49464">
    <property type="entry name" value="Carboxypeptidase regulatory domain-like"/>
    <property type="match status" value="1"/>
</dbReference>
<protein>
    <recommendedName>
        <fullName evidence="3">CarboxypepD_reg-like domain-containing protein</fullName>
    </recommendedName>
</protein>
<reference evidence="1 2" key="1">
    <citation type="submission" date="2019-12" db="EMBL/GenBank/DDBJ databases">
        <authorList>
            <person name="Kim Y.S."/>
        </authorList>
    </citation>
    <scope>NUCLEOTIDE SEQUENCE [LARGE SCALE GENOMIC DNA]</scope>
    <source>
        <strain evidence="1 2">GA093</strain>
    </source>
</reference>
<organism evidence="1 2">
    <name type="scientific">Flavobacterium hydrocarbonoxydans</name>
    <dbReference type="NCBI Taxonomy" id="2683249"/>
    <lineage>
        <taxon>Bacteria</taxon>
        <taxon>Pseudomonadati</taxon>
        <taxon>Bacteroidota</taxon>
        <taxon>Flavobacteriia</taxon>
        <taxon>Flavobacteriales</taxon>
        <taxon>Flavobacteriaceae</taxon>
        <taxon>Flavobacterium</taxon>
    </lineage>
</organism>
<evidence type="ECO:0000313" key="1">
    <source>
        <dbReference type="EMBL" id="MWB94309.1"/>
    </source>
</evidence>
<comment type="caution">
    <text evidence="1">The sequence shown here is derived from an EMBL/GenBank/DDBJ whole genome shotgun (WGS) entry which is preliminary data.</text>
</comment>
<gene>
    <name evidence="1" type="ORF">GON26_08040</name>
</gene>
<dbReference type="InterPro" id="IPR008969">
    <property type="entry name" value="CarboxyPept-like_regulatory"/>
</dbReference>
<evidence type="ECO:0000313" key="2">
    <source>
        <dbReference type="Proteomes" id="UP000471501"/>
    </source>
</evidence>
<sequence length="250" mass="28582">MKVKLLTTISFFSYQIGISQSEKLLHGKVVTGNTALKNVEVINKTALTSTRTNDSGEFAILVKPKDSLLFFSKEYFFKRLKITQENIEAKVLVVDMIIKPEELKEVVITKMPEIKLSSDKAYEQEKVDQYTIEKNASKPKTGVYDGTIENGMDLIRIGRMAIGLFVKEKEKVKEEAPKIEFKTLATTTCDQKFFIETLKLKPEEIALFLEFCDADPKSKTLLEHSNILTTMDFLYAKNEEFKKLKTEVQN</sequence>
<proteinExistence type="predicted"/>
<keyword evidence="2" id="KW-1185">Reference proteome</keyword>
<evidence type="ECO:0008006" key="3">
    <source>
        <dbReference type="Google" id="ProtNLM"/>
    </source>
</evidence>
<dbReference type="EMBL" id="WSTB01000004">
    <property type="protein sequence ID" value="MWB94309.1"/>
    <property type="molecule type" value="Genomic_DNA"/>
</dbReference>
<dbReference type="AlphaFoldDB" id="A0A6I4NRI4"/>
<accession>A0A6I4NRI4</accession>